<feature type="transmembrane region" description="Helical" evidence="8">
    <location>
        <begin position="323"/>
        <end position="341"/>
    </location>
</feature>
<evidence type="ECO:0000256" key="1">
    <source>
        <dbReference type="ARBA" id="ARBA00004651"/>
    </source>
</evidence>
<dbReference type="AlphaFoldDB" id="A0AAV1JC76"/>
<dbReference type="Proteomes" id="UP001497472">
    <property type="component" value="Unassembled WGS sequence"/>
</dbReference>
<dbReference type="PANTHER" id="PTHR42643:SF30">
    <property type="entry name" value="IONOTROPIC RECEPTOR 40A-RELATED"/>
    <property type="match status" value="1"/>
</dbReference>
<sequence length="593" mass="68662">MNEHYSHLVKHRCHLENVAESAAKVADYTFNWQHATLILFNLTILCSVDVFAKSYNKNINLFNISKGRQHITWHSVEGTMQYVLFVDDIADLIRVLAALRRRNFNTNAKFIIICNRKNNQCVKSRAVEVLWSYRVTNVILIKEELSMVTGYTFFISELCDMPIPRVLKHWNDCIYSKQDKNTFCTTKYMFPVKFRNFRGCPLLVSTFSQVPYMMIEDGVPRGADGDLLRCIVQALNATLVLVFPPDDDGWGTYENNTWTGSLGDVYKGLANFSMTSASVTLKRFQHFDMSVNYFSVNLVWVTHPSHDFESSSLKLVRPYKGNARILVMLTFVVVLLMQVFVKTRFYKGLSARFHFGDAPNSLLFHAFRRSLGLPMKCPKSLFFKYCTFLWVWFWFLARTFYQVHLIESLQTNVPVNSINTIAEAIEEGYTIGSGPALKDYYLDDPFVYENWIDVDTDQNLPIMKNLTEGLKFVLAINLVSVKAFEKATRLRLHVLSERVLKSHTVLFLEKHSHLTKSVNILLNRLFEAGIPDKLFEDYTFTARESKTKAKEPIRTEHFMGCYIILIVGWILSAIVFLVEKIVHRIKLRRSSIY</sequence>
<dbReference type="PANTHER" id="PTHR42643">
    <property type="entry name" value="IONOTROPIC RECEPTOR 20A-RELATED"/>
    <property type="match status" value="1"/>
</dbReference>
<keyword evidence="6" id="KW-0675">Receptor</keyword>
<keyword evidence="7" id="KW-0325">Glycoprotein</keyword>
<comment type="subcellular location">
    <subcellularLocation>
        <location evidence="1">Cell membrane</location>
        <topology evidence="1">Multi-pass membrane protein</topology>
    </subcellularLocation>
</comment>
<dbReference type="SUPFAM" id="SSF53850">
    <property type="entry name" value="Periplasmic binding protein-like II"/>
    <property type="match status" value="1"/>
</dbReference>
<comment type="caution">
    <text evidence="9">The sequence shown here is derived from an EMBL/GenBank/DDBJ whole genome shotgun (WGS) entry which is preliminary data.</text>
</comment>
<evidence type="ECO:0000256" key="5">
    <source>
        <dbReference type="ARBA" id="ARBA00023136"/>
    </source>
</evidence>
<evidence type="ECO:0000256" key="6">
    <source>
        <dbReference type="ARBA" id="ARBA00023170"/>
    </source>
</evidence>
<dbReference type="Gene3D" id="3.40.190.10">
    <property type="entry name" value="Periplasmic binding protein-like II"/>
    <property type="match status" value="1"/>
</dbReference>
<evidence type="ECO:0000256" key="7">
    <source>
        <dbReference type="ARBA" id="ARBA00023180"/>
    </source>
</evidence>
<proteinExistence type="predicted"/>
<evidence type="ECO:0000256" key="8">
    <source>
        <dbReference type="SAM" id="Phobius"/>
    </source>
</evidence>
<name>A0AAV1JC76_9NEOP</name>
<accession>A0AAV1JC76</accession>
<dbReference type="GO" id="GO:0005886">
    <property type="term" value="C:plasma membrane"/>
    <property type="evidence" value="ECO:0007669"/>
    <property type="project" value="UniProtKB-SubCell"/>
</dbReference>
<reference evidence="9 10" key="1">
    <citation type="submission" date="2023-11" db="EMBL/GenBank/DDBJ databases">
        <authorList>
            <person name="Okamura Y."/>
        </authorList>
    </citation>
    <scope>NUCLEOTIDE SEQUENCE [LARGE SCALE GENOMIC DNA]</scope>
</reference>
<keyword evidence="3 8" id="KW-0812">Transmembrane</keyword>
<keyword evidence="10" id="KW-1185">Reference proteome</keyword>
<evidence type="ECO:0000313" key="10">
    <source>
        <dbReference type="Proteomes" id="UP001497472"/>
    </source>
</evidence>
<protein>
    <submittedName>
        <fullName evidence="9">Uncharacterized protein</fullName>
    </submittedName>
</protein>
<keyword evidence="4 8" id="KW-1133">Transmembrane helix</keyword>
<gene>
    <name evidence="9" type="ORF">LNINA_LOCUS5702</name>
</gene>
<keyword evidence="2" id="KW-1003">Cell membrane</keyword>
<evidence type="ECO:0000256" key="3">
    <source>
        <dbReference type="ARBA" id="ARBA00022692"/>
    </source>
</evidence>
<evidence type="ECO:0000313" key="9">
    <source>
        <dbReference type="EMBL" id="CAK1546104.1"/>
    </source>
</evidence>
<dbReference type="InterPro" id="IPR052192">
    <property type="entry name" value="Insect_Ionotropic_Sensory_Rcpt"/>
</dbReference>
<evidence type="ECO:0000256" key="2">
    <source>
        <dbReference type="ARBA" id="ARBA00022475"/>
    </source>
</evidence>
<keyword evidence="5 8" id="KW-0472">Membrane</keyword>
<evidence type="ECO:0000256" key="4">
    <source>
        <dbReference type="ARBA" id="ARBA00022989"/>
    </source>
</evidence>
<dbReference type="EMBL" id="CAVLEF010000007">
    <property type="protein sequence ID" value="CAK1546104.1"/>
    <property type="molecule type" value="Genomic_DNA"/>
</dbReference>
<organism evidence="9 10">
    <name type="scientific">Leptosia nina</name>
    <dbReference type="NCBI Taxonomy" id="320188"/>
    <lineage>
        <taxon>Eukaryota</taxon>
        <taxon>Metazoa</taxon>
        <taxon>Ecdysozoa</taxon>
        <taxon>Arthropoda</taxon>
        <taxon>Hexapoda</taxon>
        <taxon>Insecta</taxon>
        <taxon>Pterygota</taxon>
        <taxon>Neoptera</taxon>
        <taxon>Endopterygota</taxon>
        <taxon>Lepidoptera</taxon>
        <taxon>Glossata</taxon>
        <taxon>Ditrysia</taxon>
        <taxon>Papilionoidea</taxon>
        <taxon>Pieridae</taxon>
        <taxon>Pierinae</taxon>
        <taxon>Leptosia</taxon>
    </lineage>
</organism>
<feature type="transmembrane region" description="Helical" evidence="8">
    <location>
        <begin position="557"/>
        <end position="578"/>
    </location>
</feature>